<accession>A0A450T8S8</accession>
<dbReference type="AlphaFoldDB" id="A0A450T8S8"/>
<organism evidence="2">
    <name type="scientific">Candidatus Kentrum sp. FW</name>
    <dbReference type="NCBI Taxonomy" id="2126338"/>
    <lineage>
        <taxon>Bacteria</taxon>
        <taxon>Pseudomonadati</taxon>
        <taxon>Pseudomonadota</taxon>
        <taxon>Gammaproteobacteria</taxon>
        <taxon>Candidatus Kentrum</taxon>
    </lineage>
</organism>
<evidence type="ECO:0000259" key="1">
    <source>
        <dbReference type="Pfam" id="PF13924"/>
    </source>
</evidence>
<dbReference type="EMBL" id="CAADEW010000141">
    <property type="protein sequence ID" value="VFJ63089.1"/>
    <property type="molecule type" value="Genomic_DNA"/>
</dbReference>
<dbReference type="InterPro" id="IPR024311">
    <property type="entry name" value="Lipocalin-like"/>
</dbReference>
<proteinExistence type="predicted"/>
<protein>
    <submittedName>
        <fullName evidence="2">Lipocalin-like domain-containing protein</fullName>
    </submittedName>
</protein>
<dbReference type="EMBL" id="CAADFD010000158">
    <property type="protein sequence ID" value="VFJ69057.1"/>
    <property type="molecule type" value="Genomic_DNA"/>
</dbReference>
<gene>
    <name evidence="2" type="ORF">BECKFW1821A_GA0114235_11417</name>
    <name evidence="3" type="ORF">BECKFW1821B_GA0114236_11587</name>
</gene>
<sequence>MECSSLQSVVGLPRSVYKNMIDSPKITGRHRGLRFTRTQRERQEWYDFVGNWKLVSFEMRLSNGKVFFPMGQSPVGRLTYDEKGNMSVIIARSERPFMSTDDKARASPKEKTEAFDGFEAYLGTYAVDRSEKSVTHGVKSALFPNWAGILQKDSIGLRGICSNSVPRQWSMPANGG</sequence>
<reference evidence="2" key="1">
    <citation type="submission" date="2019-02" db="EMBL/GenBank/DDBJ databases">
        <authorList>
            <person name="Gruber-Vodicka R. H."/>
            <person name="Seah K. B. B."/>
        </authorList>
    </citation>
    <scope>NUCLEOTIDE SEQUENCE</scope>
    <source>
        <strain evidence="3">BECK_BZ106</strain>
        <strain evidence="2">BECK_BZ15</strain>
    </source>
</reference>
<name>A0A450T8S8_9GAMM</name>
<evidence type="ECO:0000313" key="3">
    <source>
        <dbReference type="EMBL" id="VFJ69057.1"/>
    </source>
</evidence>
<feature type="domain" description="Lipocalin-like" evidence="1">
    <location>
        <begin position="49"/>
        <end position="152"/>
    </location>
</feature>
<dbReference type="Pfam" id="PF13924">
    <property type="entry name" value="Lipocalin_5"/>
    <property type="match status" value="1"/>
</dbReference>
<evidence type="ECO:0000313" key="2">
    <source>
        <dbReference type="EMBL" id="VFJ63089.1"/>
    </source>
</evidence>